<evidence type="ECO:0000256" key="2">
    <source>
        <dbReference type="SAM" id="Phobius"/>
    </source>
</evidence>
<proteinExistence type="predicted"/>
<feature type="transmembrane region" description="Helical" evidence="2">
    <location>
        <begin position="203"/>
        <end position="221"/>
    </location>
</feature>
<dbReference type="InterPro" id="IPR053937">
    <property type="entry name" value="GOST_TM"/>
</dbReference>
<feature type="transmembrane region" description="Helical" evidence="2">
    <location>
        <begin position="142"/>
        <end position="160"/>
    </location>
</feature>
<organism evidence="4 5">
    <name type="scientific">Polyrhizophydium stewartii</name>
    <dbReference type="NCBI Taxonomy" id="2732419"/>
    <lineage>
        <taxon>Eukaryota</taxon>
        <taxon>Fungi</taxon>
        <taxon>Fungi incertae sedis</taxon>
        <taxon>Chytridiomycota</taxon>
        <taxon>Chytridiomycota incertae sedis</taxon>
        <taxon>Chytridiomycetes</taxon>
        <taxon>Rhizophydiales</taxon>
        <taxon>Rhizophydiales incertae sedis</taxon>
        <taxon>Polyrhizophydium</taxon>
    </lineage>
</organism>
<comment type="caution">
    <text evidence="4">The sequence shown here is derived from an EMBL/GenBank/DDBJ whole genome shotgun (WGS) entry which is preliminary data.</text>
</comment>
<reference evidence="4 5" key="1">
    <citation type="submission" date="2023-09" db="EMBL/GenBank/DDBJ databases">
        <title>Pangenome analysis of Batrachochytrium dendrobatidis and related Chytrids.</title>
        <authorList>
            <person name="Yacoub M.N."/>
            <person name="Stajich J.E."/>
            <person name="James T.Y."/>
        </authorList>
    </citation>
    <scope>NUCLEOTIDE SEQUENCE [LARGE SCALE GENOMIC DNA]</scope>
    <source>
        <strain evidence="4 5">JEL0888</strain>
    </source>
</reference>
<feature type="compositionally biased region" description="Low complexity" evidence="1">
    <location>
        <begin position="329"/>
        <end position="338"/>
    </location>
</feature>
<feature type="transmembrane region" description="Helical" evidence="2">
    <location>
        <begin position="56"/>
        <end position="77"/>
    </location>
</feature>
<feature type="domain" description="GOST seven transmembrane" evidence="3">
    <location>
        <begin position="16"/>
        <end position="213"/>
    </location>
</feature>
<keyword evidence="2" id="KW-0812">Transmembrane</keyword>
<evidence type="ECO:0000256" key="1">
    <source>
        <dbReference type="SAM" id="MobiDB-lite"/>
    </source>
</evidence>
<feature type="compositionally biased region" description="Polar residues" evidence="1">
    <location>
        <begin position="339"/>
        <end position="350"/>
    </location>
</feature>
<keyword evidence="2" id="KW-1133">Transmembrane helix</keyword>
<dbReference type="Proteomes" id="UP001527925">
    <property type="component" value="Unassembled WGS sequence"/>
</dbReference>
<sequence>MPSAAAILGSAANSGRLYLVSSLCYIAIGAAWAFWSVRHWTRGFHVHLHAYLSRLILLKVAENVLVLAAIICIDLRIEAYALLVVADLVTLISIACFYALLAVICKGIGVTKTRLDITDRQIVLVTGLSTCIIDLMTSGNRQIYTITLSLAYLLLLRVLLLQLDRHIAHLASQITLLRQEPRVPRALGDMLYKKLLLMTHFRILLMVFMISTVGIRVGAILGDADRANTAEMALNIITTGTISWLFRLQRPTVVHLFATPSGRLAVTIEDAAARRGQSADPPASGVDAQPTTAQANIVVAVESPVPVQALQLASAPPPPLTPERRESAVSDGSAASAAQTSARPSGVFTSTEGLTNAVGLQRLGHYLRPALELASLVKQSLNPSN</sequence>
<feature type="transmembrane region" description="Helical" evidence="2">
    <location>
        <begin position="83"/>
        <end position="105"/>
    </location>
</feature>
<gene>
    <name evidence="4" type="ORF">HK105_200728</name>
</gene>
<feature type="region of interest" description="Disordered" evidence="1">
    <location>
        <begin position="312"/>
        <end position="350"/>
    </location>
</feature>
<dbReference type="EMBL" id="JADGIZ020000002">
    <property type="protein sequence ID" value="KAL2919811.1"/>
    <property type="molecule type" value="Genomic_DNA"/>
</dbReference>
<evidence type="ECO:0000313" key="4">
    <source>
        <dbReference type="EMBL" id="KAL2919811.1"/>
    </source>
</evidence>
<name>A0ABR4NJX0_9FUNG</name>
<feature type="transmembrane region" description="Helical" evidence="2">
    <location>
        <begin position="17"/>
        <end position="35"/>
    </location>
</feature>
<evidence type="ECO:0000259" key="3">
    <source>
        <dbReference type="Pfam" id="PF06814"/>
    </source>
</evidence>
<keyword evidence="5" id="KW-1185">Reference proteome</keyword>
<dbReference type="Pfam" id="PF06814">
    <property type="entry name" value="GOST_TM"/>
    <property type="match status" value="1"/>
</dbReference>
<evidence type="ECO:0000313" key="5">
    <source>
        <dbReference type="Proteomes" id="UP001527925"/>
    </source>
</evidence>
<keyword evidence="2" id="KW-0472">Membrane</keyword>
<accession>A0ABR4NJX0</accession>
<protein>
    <recommendedName>
        <fullName evidence="3">GOST seven transmembrane domain-containing protein</fullName>
    </recommendedName>
</protein>